<keyword evidence="4" id="KW-1185">Reference proteome</keyword>
<evidence type="ECO:0000313" key="2">
    <source>
        <dbReference type="EMBL" id="MBF4376142.1"/>
    </source>
</evidence>
<dbReference type="AlphaFoldDB" id="A0A241NL96"/>
<dbReference type="Proteomes" id="UP000726136">
    <property type="component" value="Unassembled WGS sequence"/>
</dbReference>
<accession>A0A241NL96</accession>
<name>A0A241NL96_VIBAN</name>
<dbReference type="Proteomes" id="UP000722957">
    <property type="component" value="Unassembled WGS sequence"/>
</dbReference>
<sequence>MVNRVCDEIFLRRQLRKKYAYIVEQVARDLSLVQRAKQVYCSDFSVMRQRERNTSNQIALENTVAYDPNDLENWFTIAVIRPSSFGH</sequence>
<dbReference type="RefSeq" id="WP_013867776.1">
    <property type="nucleotide sequence ID" value="NZ_JBAJHK020000003.1"/>
</dbReference>
<organism evidence="1 3">
    <name type="scientific">Vibrio anguillarum</name>
    <name type="common">Listonella anguillarum</name>
    <dbReference type="NCBI Taxonomy" id="55601"/>
    <lineage>
        <taxon>Bacteria</taxon>
        <taxon>Pseudomonadati</taxon>
        <taxon>Pseudomonadota</taxon>
        <taxon>Gammaproteobacteria</taxon>
        <taxon>Vibrionales</taxon>
        <taxon>Vibrionaceae</taxon>
        <taxon>Vibrio</taxon>
    </lineage>
</organism>
<evidence type="ECO:0000313" key="4">
    <source>
        <dbReference type="Proteomes" id="UP000726136"/>
    </source>
</evidence>
<comment type="caution">
    <text evidence="1">The sequence shown here is derived from an EMBL/GenBank/DDBJ whole genome shotgun (WGS) entry which is preliminary data.</text>
</comment>
<dbReference type="EMBL" id="RDPI01000589">
    <property type="protein sequence ID" value="MBF4376142.1"/>
    <property type="molecule type" value="Genomic_DNA"/>
</dbReference>
<gene>
    <name evidence="1" type="ORF">EAY07_19570</name>
    <name evidence="2" type="ORF">EAY46_24470</name>
</gene>
<evidence type="ECO:0000313" key="3">
    <source>
        <dbReference type="Proteomes" id="UP000722957"/>
    </source>
</evidence>
<protein>
    <submittedName>
        <fullName evidence="1">Uncharacterized protein</fullName>
    </submittedName>
</protein>
<proteinExistence type="predicted"/>
<reference evidence="3 4" key="1">
    <citation type="journal article" date="2021" name="PeerJ">
        <title>Analysis of 44 Vibrio anguillarum genomes reveals high genetic diversity.</title>
        <authorList>
            <person name="Hansen M.J."/>
            <person name="Dalsgaard I."/>
        </authorList>
    </citation>
    <scope>NUCLEOTIDE SEQUENCE [LARGE SCALE GENOMIC DNA]</scope>
    <source>
        <strain evidence="2 4">040915-1/1B</strain>
        <strain evidence="1 3">17-16730-2A</strain>
    </source>
</reference>
<evidence type="ECO:0000313" key="1">
    <source>
        <dbReference type="EMBL" id="MBF4274172.1"/>
    </source>
</evidence>
<dbReference type="EMBL" id="RDOM01000109">
    <property type="protein sequence ID" value="MBF4274172.1"/>
    <property type="molecule type" value="Genomic_DNA"/>
</dbReference>